<dbReference type="PANTHER" id="PTHR16277:SF7">
    <property type="entry name" value="RE12330P"/>
    <property type="match status" value="1"/>
</dbReference>
<evidence type="ECO:0000313" key="4">
    <source>
        <dbReference type="RefSeq" id="XP_016936534.4"/>
    </source>
</evidence>
<feature type="compositionally biased region" description="Low complexity" evidence="1">
    <location>
        <begin position="680"/>
        <end position="743"/>
    </location>
</feature>
<feature type="compositionally biased region" description="Low complexity" evidence="1">
    <location>
        <begin position="496"/>
        <end position="530"/>
    </location>
</feature>
<organism evidence="3 4">
    <name type="scientific">Drosophila suzukii</name>
    <name type="common">Spotted-wing drosophila fruit fly</name>
    <dbReference type="NCBI Taxonomy" id="28584"/>
    <lineage>
        <taxon>Eukaryota</taxon>
        <taxon>Metazoa</taxon>
        <taxon>Ecdysozoa</taxon>
        <taxon>Arthropoda</taxon>
        <taxon>Hexapoda</taxon>
        <taxon>Insecta</taxon>
        <taxon>Pterygota</taxon>
        <taxon>Neoptera</taxon>
        <taxon>Endopterygota</taxon>
        <taxon>Diptera</taxon>
        <taxon>Brachycera</taxon>
        <taxon>Muscomorpha</taxon>
        <taxon>Ephydroidea</taxon>
        <taxon>Drosophilidae</taxon>
        <taxon>Drosophila</taxon>
        <taxon>Sophophora</taxon>
    </lineage>
</organism>
<feature type="region of interest" description="Disordered" evidence="1">
    <location>
        <begin position="494"/>
        <end position="543"/>
    </location>
</feature>
<feature type="region of interest" description="Disordered" evidence="1">
    <location>
        <begin position="234"/>
        <end position="355"/>
    </location>
</feature>
<dbReference type="PANTHER" id="PTHR16277">
    <property type="entry name" value="CELL DIVISION CYCLE ASSOCIATED PROTEIN 4/SERTA DOMAIN-CONTAINING PROTEIN 2"/>
    <property type="match status" value="1"/>
</dbReference>
<evidence type="ECO:0000259" key="2">
    <source>
        <dbReference type="PROSITE" id="PS51053"/>
    </source>
</evidence>
<keyword evidence="3" id="KW-1185">Reference proteome</keyword>
<gene>
    <name evidence="4" type="primary">tara</name>
</gene>
<feature type="region of interest" description="Disordered" evidence="1">
    <location>
        <begin position="616"/>
        <end position="667"/>
    </location>
</feature>
<sequence>MKMWTESNVNSAMGLQATAATKRKHELTFDSKDANTTYTGNCAPPPVKANKWAISNNNYLESLEEQQQQQQQQQSEPAVESNNNHIVLEASMDAMKPTEPSISNGHEVTTAVATLKSQAEVPLPPTASAAIPEDSIARLEVVTSAVPCEPWTTAAGNGSSTPSAVSVSNGSSAEPVDCISKLQAVAVPSDPWGSIATRSTLATTLLSADELDDDDDDFEDDYEEEESIIPTYCPMRFHPFVPHPHPHQLAPHPHQQQQQQQQQLSQQQPHPQQQQQLAQQQQQHPQQQRSYAPGYGSRQPNYYSEPFPQQNCSRTGGPQHMTQSPPTPQQARGFAPPQWATAGGSPTNPSVGGAQQFYEATNGGAYAPPAAPQQTIRCAENGKSYLDLGCSSGASGNAGGSPISPPPSSAPVVPFAGLPLHGLPLKRCCDGRPGGWCSANRSCYKDTRLKIRNLSMFKLSRFRQVSEQSLYRSVLICNTLKRIDREIEAEAKELHQAAQQHHQQAAAAAAAQAAQYHPAYQQQQQQQQQSPPAPLHPHPQQQQQMDYAPVLNCARLANMDHYQQLSFQPQQQQQQQQQPPQPHGYHERLEPAYRGVAAGAGVGVGVGGFTTQPSNCDTSASGASSNTSGGNSNNSSATTASGSSSLHPYDHYPFRESQSGRATPFPACPTTTAAAAAVSGGATPTLSNNSNSSNISSSPATSSSSISISNTSSSTPMSSSSGNTASSSVVSSTSVAPAASNNNCDTSDSGYADDDSTRSINWSSVLSLSSQSALDPLNNNDLFSILPAAATPTAVPVSVPAASSSSSSSGSTLAFSGSFTTVQASSGNSSSSCGSSSSSSSSTTATFTTLSTISSATHSLTSSYVSSISSNVSAGANTWEYGFLDMEFGLGSEFTELVPSCKLSSEDLFKSGLGGQVVAASRLHDNELEQPAHIMVGS</sequence>
<dbReference type="GeneID" id="108014839"/>
<evidence type="ECO:0000313" key="3">
    <source>
        <dbReference type="Proteomes" id="UP001652628"/>
    </source>
</evidence>
<dbReference type="GO" id="GO:0005634">
    <property type="term" value="C:nucleus"/>
    <property type="evidence" value="ECO:0007669"/>
    <property type="project" value="TreeGrafter"/>
</dbReference>
<feature type="compositionally biased region" description="Low complexity" evidence="1">
    <location>
        <begin position="618"/>
        <end position="645"/>
    </location>
</feature>
<dbReference type="InterPro" id="IPR052262">
    <property type="entry name" value="E2F-SERTA_domain_protein"/>
</dbReference>
<dbReference type="AlphaFoldDB" id="A0AB39ZIJ9"/>
<dbReference type="RefSeq" id="XP_016936534.4">
    <property type="nucleotide sequence ID" value="XM_017081045.4"/>
</dbReference>
<evidence type="ECO:0000256" key="1">
    <source>
        <dbReference type="SAM" id="MobiDB-lite"/>
    </source>
</evidence>
<dbReference type="InterPro" id="IPR009263">
    <property type="entry name" value="SERTA_dom"/>
</dbReference>
<feature type="region of interest" description="Disordered" evidence="1">
    <location>
        <begin position="566"/>
        <end position="587"/>
    </location>
</feature>
<accession>A0AB39ZIJ9</accession>
<feature type="compositionally biased region" description="Low complexity" evidence="1">
    <location>
        <begin position="247"/>
        <end position="288"/>
    </location>
</feature>
<reference evidence="4" key="1">
    <citation type="submission" date="2025-08" db="UniProtKB">
        <authorList>
            <consortium name="RefSeq"/>
        </authorList>
    </citation>
    <scope>IDENTIFICATION</scope>
</reference>
<feature type="compositionally biased region" description="Low complexity" evidence="1">
    <location>
        <begin position="568"/>
        <end position="578"/>
    </location>
</feature>
<dbReference type="Proteomes" id="UP001652628">
    <property type="component" value="Chromosome 3"/>
</dbReference>
<proteinExistence type="predicted"/>
<name>A0AB39ZIJ9_DROSZ</name>
<feature type="compositionally biased region" description="Polar residues" evidence="1">
    <location>
        <begin position="298"/>
        <end position="324"/>
    </location>
</feature>
<dbReference type="PROSITE" id="PS51053">
    <property type="entry name" value="SERTA"/>
    <property type="match status" value="1"/>
</dbReference>
<feature type="domain" description="SERTA" evidence="2">
    <location>
        <begin position="444"/>
        <end position="491"/>
    </location>
</feature>
<dbReference type="Pfam" id="PF06031">
    <property type="entry name" value="SERTA"/>
    <property type="match status" value="1"/>
</dbReference>
<protein>
    <submittedName>
        <fullName evidence="4">Transcription factor mef2A isoform X1</fullName>
    </submittedName>
</protein>
<feature type="region of interest" description="Disordered" evidence="1">
    <location>
        <begin position="680"/>
        <end position="755"/>
    </location>
</feature>